<sequence length="62" mass="7569">MGDVIPFPKPKIKLTHEESIEYRELRDLLDRAQTWKELRVCQRKVEQFKKRVKKRHSQNPLP</sequence>
<gene>
    <name evidence="1" type="ORF">N780_13125</name>
</gene>
<dbReference type="Proteomes" id="UP000030153">
    <property type="component" value="Unassembled WGS sequence"/>
</dbReference>
<dbReference type="STRING" id="1385513.N780_13125"/>
<comment type="caution">
    <text evidence="1">The sequence shown here is derived from an EMBL/GenBank/DDBJ whole genome shotgun (WGS) entry which is preliminary data.</text>
</comment>
<evidence type="ECO:0000313" key="1">
    <source>
        <dbReference type="EMBL" id="KGP93309.1"/>
    </source>
</evidence>
<accession>A0A0A2UZF8</accession>
<proteinExistence type="predicted"/>
<evidence type="ECO:0000313" key="2">
    <source>
        <dbReference type="Proteomes" id="UP000030153"/>
    </source>
</evidence>
<organism evidence="1 2">
    <name type="scientific">Pontibacillus chungwhensis BH030062</name>
    <dbReference type="NCBI Taxonomy" id="1385513"/>
    <lineage>
        <taxon>Bacteria</taxon>
        <taxon>Bacillati</taxon>
        <taxon>Bacillota</taxon>
        <taxon>Bacilli</taxon>
        <taxon>Bacillales</taxon>
        <taxon>Bacillaceae</taxon>
        <taxon>Pontibacillus</taxon>
    </lineage>
</organism>
<dbReference type="AlphaFoldDB" id="A0A0A2UZF8"/>
<name>A0A0A2UZF8_9BACI</name>
<keyword evidence="2" id="KW-1185">Reference proteome</keyword>
<reference evidence="1 2" key="1">
    <citation type="submission" date="2013-08" db="EMBL/GenBank/DDBJ databases">
        <title>Genome of Pontibacillus chungwhensis.</title>
        <authorList>
            <person name="Wang Q."/>
            <person name="Wang G."/>
        </authorList>
    </citation>
    <scope>NUCLEOTIDE SEQUENCE [LARGE SCALE GENOMIC DNA]</scope>
    <source>
        <strain evidence="1 2">BH030062</strain>
    </source>
</reference>
<evidence type="ECO:0008006" key="3">
    <source>
        <dbReference type="Google" id="ProtNLM"/>
    </source>
</evidence>
<dbReference type="EMBL" id="AVBG01000001">
    <property type="protein sequence ID" value="KGP93309.1"/>
    <property type="molecule type" value="Genomic_DNA"/>
</dbReference>
<protein>
    <recommendedName>
        <fullName evidence="3">Transposase</fullName>
    </recommendedName>
</protein>